<dbReference type="RefSeq" id="XP_012205918.1">
    <property type="nucleotide sequence ID" value="XM_012350528.1"/>
</dbReference>
<sequence>MATPLAQFTWSPAFLTALQAAGGGNSADVLPAFALCHNTTNAAPTTLVAWAKYMSGMQCLGANACPLNWLGAPDTSSAASAVTLSFALTSVLDSVALPPTSTPFVFSVGAATFTFPNVSTSTDFEALASMVRATRVGVRGCPLNIRPTVDMTLLSSSRQLQLQYTAMPPLALPVLLEPLNAVRSVLSTGSLRVNVVPYESNAWTPSLSGEEMYDPLWTVTQCASSFNLTSSFLSGSDYLGHLAIATEAQIERLVATFLPATAVTCLASIPGVVMNASVEMFLNDVHCAAFVAYPWTSLLNMSSASALQVAYHADVCPLYTTHGKTCIETVLAPTIDRLFEASGGCCDAFHAVLKSNYSGENASQLVRQSTHLFFSALCAPAPACASSIPCTSALLAQLAPPRATHAWFEPILWSLQVSSSQAGALWAGETVETTSDRSFSFPVSDLVHLPHDT</sequence>
<accession>A0A067CA54</accession>
<evidence type="ECO:0000256" key="1">
    <source>
        <dbReference type="SAM" id="SignalP"/>
    </source>
</evidence>
<dbReference type="OrthoDB" id="79124at2759"/>
<name>A0A067CA54_SAPPC</name>
<keyword evidence="1" id="KW-0732">Signal</keyword>
<dbReference type="AlphaFoldDB" id="A0A067CA54"/>
<reference evidence="2 3" key="1">
    <citation type="journal article" date="2013" name="PLoS Genet.">
        <title>Distinctive expansion of potential virulence genes in the genome of the oomycete fish pathogen Saprolegnia parasitica.</title>
        <authorList>
            <person name="Jiang R.H."/>
            <person name="de Bruijn I."/>
            <person name="Haas B.J."/>
            <person name="Belmonte R."/>
            <person name="Lobach L."/>
            <person name="Christie J."/>
            <person name="van den Ackerveken G."/>
            <person name="Bottin A."/>
            <person name="Bulone V."/>
            <person name="Diaz-Moreno S.M."/>
            <person name="Dumas B."/>
            <person name="Fan L."/>
            <person name="Gaulin E."/>
            <person name="Govers F."/>
            <person name="Grenville-Briggs L.J."/>
            <person name="Horner N.R."/>
            <person name="Levin J.Z."/>
            <person name="Mammella M."/>
            <person name="Meijer H.J."/>
            <person name="Morris P."/>
            <person name="Nusbaum C."/>
            <person name="Oome S."/>
            <person name="Phillips A.J."/>
            <person name="van Rooyen D."/>
            <person name="Rzeszutek E."/>
            <person name="Saraiva M."/>
            <person name="Secombes C.J."/>
            <person name="Seidl M.F."/>
            <person name="Snel B."/>
            <person name="Stassen J.H."/>
            <person name="Sykes S."/>
            <person name="Tripathy S."/>
            <person name="van den Berg H."/>
            <person name="Vega-Arreguin J.C."/>
            <person name="Wawra S."/>
            <person name="Young S.K."/>
            <person name="Zeng Q."/>
            <person name="Dieguez-Uribeondo J."/>
            <person name="Russ C."/>
            <person name="Tyler B.M."/>
            <person name="van West P."/>
        </authorList>
    </citation>
    <scope>NUCLEOTIDE SEQUENCE [LARGE SCALE GENOMIC DNA]</scope>
    <source>
        <strain evidence="2 3">CBS 223.65</strain>
    </source>
</reference>
<dbReference type="EMBL" id="KK583254">
    <property type="protein sequence ID" value="KDO23431.1"/>
    <property type="molecule type" value="Genomic_DNA"/>
</dbReference>
<dbReference type="VEuPathDB" id="FungiDB:SPRG_11524"/>
<protein>
    <submittedName>
        <fullName evidence="2">Uncharacterized protein</fullName>
    </submittedName>
</protein>
<evidence type="ECO:0000313" key="3">
    <source>
        <dbReference type="Proteomes" id="UP000030745"/>
    </source>
</evidence>
<feature type="chain" id="PRO_5001637530" evidence="1">
    <location>
        <begin position="21"/>
        <end position="453"/>
    </location>
</feature>
<evidence type="ECO:0000313" key="2">
    <source>
        <dbReference type="EMBL" id="KDO23431.1"/>
    </source>
</evidence>
<gene>
    <name evidence="2" type="ORF">SPRG_11524</name>
</gene>
<dbReference type="GeneID" id="24133555"/>
<dbReference type="Proteomes" id="UP000030745">
    <property type="component" value="Unassembled WGS sequence"/>
</dbReference>
<proteinExistence type="predicted"/>
<dbReference type="KEGG" id="spar:SPRG_11524"/>
<feature type="signal peptide" evidence="1">
    <location>
        <begin position="1"/>
        <end position="20"/>
    </location>
</feature>
<organism evidence="2 3">
    <name type="scientific">Saprolegnia parasitica (strain CBS 223.65)</name>
    <dbReference type="NCBI Taxonomy" id="695850"/>
    <lineage>
        <taxon>Eukaryota</taxon>
        <taxon>Sar</taxon>
        <taxon>Stramenopiles</taxon>
        <taxon>Oomycota</taxon>
        <taxon>Saprolegniomycetes</taxon>
        <taxon>Saprolegniales</taxon>
        <taxon>Saprolegniaceae</taxon>
        <taxon>Saprolegnia</taxon>
    </lineage>
</organism>
<dbReference type="STRING" id="695850.A0A067CA54"/>
<keyword evidence="3" id="KW-1185">Reference proteome</keyword>